<dbReference type="KEGG" id="cyz:C3B44_01235"/>
<dbReference type="RefSeq" id="WP_108430756.1">
    <property type="nucleotide sequence ID" value="NZ_CP026947.1"/>
</dbReference>
<accession>A0A2U1T4R1</accession>
<dbReference type="Proteomes" id="UP000244989">
    <property type="component" value="Unassembled WGS sequence"/>
</dbReference>
<protein>
    <submittedName>
        <fullName evidence="2">Uncharacterized protein</fullName>
    </submittedName>
</protein>
<keyword evidence="1" id="KW-0472">Membrane</keyword>
<dbReference type="EMBL" id="QEEZ01000022">
    <property type="protein sequence ID" value="PWC00990.1"/>
    <property type="molecule type" value="Genomic_DNA"/>
</dbReference>
<dbReference type="AlphaFoldDB" id="A0A2U1T4R1"/>
<keyword evidence="1" id="KW-1133">Transmembrane helix</keyword>
<evidence type="ECO:0000313" key="2">
    <source>
        <dbReference type="EMBL" id="PWC00990.1"/>
    </source>
</evidence>
<evidence type="ECO:0000256" key="1">
    <source>
        <dbReference type="SAM" id="Phobius"/>
    </source>
</evidence>
<feature type="transmembrane region" description="Helical" evidence="1">
    <location>
        <begin position="90"/>
        <end position="113"/>
    </location>
</feature>
<dbReference type="OrthoDB" id="4422894at2"/>
<sequence>MSSHAAAVEHNENLHTEGYPTYHTGNAEDAYIEGYDPVSLSAPHSSLLKTSTWLGMGLVMASLAGFGTLLFGLAQFFWGTGTADHSPVTLMVIGGVIGVVLLVVGLVLAAVVGRKDYKAYTKRTGRYN</sequence>
<feature type="transmembrane region" description="Helical" evidence="1">
    <location>
        <begin position="53"/>
        <end position="78"/>
    </location>
</feature>
<comment type="caution">
    <text evidence="2">The sequence shown here is derived from an EMBL/GenBank/DDBJ whole genome shotgun (WGS) entry which is preliminary data.</text>
</comment>
<organism evidence="2 3">
    <name type="scientific">Corynebacterium yudongzhengii</name>
    <dbReference type="NCBI Taxonomy" id="2080740"/>
    <lineage>
        <taxon>Bacteria</taxon>
        <taxon>Bacillati</taxon>
        <taxon>Actinomycetota</taxon>
        <taxon>Actinomycetes</taxon>
        <taxon>Mycobacteriales</taxon>
        <taxon>Corynebacteriaceae</taxon>
        <taxon>Corynebacterium</taxon>
    </lineage>
</organism>
<keyword evidence="1" id="KW-0812">Transmembrane</keyword>
<proteinExistence type="predicted"/>
<name>A0A2U1T4R1_9CORY</name>
<evidence type="ECO:0000313" key="3">
    <source>
        <dbReference type="Proteomes" id="UP000244989"/>
    </source>
</evidence>
<reference evidence="3" key="1">
    <citation type="submission" date="2018-04" db="EMBL/GenBank/DDBJ databases">
        <authorList>
            <person name="Liu S."/>
            <person name="Wang Z."/>
            <person name="Li J."/>
        </authorList>
    </citation>
    <scope>NUCLEOTIDE SEQUENCE [LARGE SCALE GENOMIC DNA]</scope>
    <source>
        <strain evidence="3">2189</strain>
    </source>
</reference>
<keyword evidence="3" id="KW-1185">Reference proteome</keyword>
<gene>
    <name evidence="2" type="ORF">DF222_09930</name>
</gene>